<dbReference type="KEGG" id="daur:Daura_36135"/>
<evidence type="ECO:0000259" key="3">
    <source>
        <dbReference type="Pfam" id="PF00582"/>
    </source>
</evidence>
<dbReference type="PRINTS" id="PR01438">
    <property type="entry name" value="UNVRSLSTRESS"/>
</dbReference>
<dbReference type="RefSeq" id="WP_081970660.1">
    <property type="nucleotide sequence ID" value="NZ_CP073767.1"/>
</dbReference>
<dbReference type="Gene3D" id="3.40.50.620">
    <property type="entry name" value="HUPs"/>
    <property type="match status" value="2"/>
</dbReference>
<evidence type="ECO:0000256" key="2">
    <source>
        <dbReference type="SAM" id="MobiDB-lite"/>
    </source>
</evidence>
<comment type="similarity">
    <text evidence="1">Belongs to the universal stress protein A family.</text>
</comment>
<dbReference type="InterPro" id="IPR006016">
    <property type="entry name" value="UspA"/>
</dbReference>
<dbReference type="Proteomes" id="UP001058003">
    <property type="component" value="Chromosome"/>
</dbReference>
<name>A0A9Q9MJN7_9ACTN</name>
<gene>
    <name evidence="4" type="ORF">Daura_36135</name>
</gene>
<feature type="domain" description="UspA" evidence="3">
    <location>
        <begin position="3"/>
        <end position="121"/>
    </location>
</feature>
<feature type="region of interest" description="Disordered" evidence="2">
    <location>
        <begin position="132"/>
        <end position="156"/>
    </location>
</feature>
<feature type="domain" description="UspA" evidence="3">
    <location>
        <begin position="162"/>
        <end position="214"/>
    </location>
</feature>
<dbReference type="Pfam" id="PF00582">
    <property type="entry name" value="Usp"/>
    <property type="match status" value="2"/>
</dbReference>
<organism evidence="4 5">
    <name type="scientific">Dactylosporangium aurantiacum</name>
    <dbReference type="NCBI Taxonomy" id="35754"/>
    <lineage>
        <taxon>Bacteria</taxon>
        <taxon>Bacillati</taxon>
        <taxon>Actinomycetota</taxon>
        <taxon>Actinomycetes</taxon>
        <taxon>Micromonosporales</taxon>
        <taxon>Micromonosporaceae</taxon>
        <taxon>Dactylosporangium</taxon>
    </lineage>
</organism>
<dbReference type="SUPFAM" id="SSF52402">
    <property type="entry name" value="Adenine nucleotide alpha hydrolases-like"/>
    <property type="match status" value="2"/>
</dbReference>
<sequence length="280" mass="29827">MDRPVVVGVDGSVASLGAVRWAADEAARHNRPLRIVHAMSWEGPADSQGVVLDAAADARGWQPGISVETVTVGGPAARVLQEQSRAASLVAIGGRPHEGGLLNSSVGAHLAAYAHCPVLVVNRGERWLTEDRRPLDRWPGPPAADRAGPGADPFTAQPGTAPVVVGVDGSQSSWRALEFAYDEARSRDVPLVAVHAGHDRPHTTVYADLAPWLRRHRDVDARFAGMDEPVLEALTAAADTALLLVVGAHRVCWFEQPRPNPRTQLIVHHAASPVLVTRSV</sequence>
<dbReference type="PANTHER" id="PTHR31964">
    <property type="entry name" value="ADENINE NUCLEOTIDE ALPHA HYDROLASES-LIKE SUPERFAMILY PROTEIN"/>
    <property type="match status" value="1"/>
</dbReference>
<reference evidence="4" key="1">
    <citation type="submission" date="2021-04" db="EMBL/GenBank/DDBJ databases">
        <title>Dactylosporangium aurantiacum NRRL B-8018 full assembly.</title>
        <authorList>
            <person name="Hartkoorn R.C."/>
            <person name="Beaudoing E."/>
            <person name="Hot D."/>
        </authorList>
    </citation>
    <scope>NUCLEOTIDE SEQUENCE</scope>
    <source>
        <strain evidence="4">NRRL B-8018</strain>
    </source>
</reference>
<keyword evidence="5" id="KW-1185">Reference proteome</keyword>
<evidence type="ECO:0000313" key="4">
    <source>
        <dbReference type="EMBL" id="UWZ52092.1"/>
    </source>
</evidence>
<evidence type="ECO:0000256" key="1">
    <source>
        <dbReference type="ARBA" id="ARBA00008791"/>
    </source>
</evidence>
<dbReference type="OrthoDB" id="3404132at2"/>
<dbReference type="PANTHER" id="PTHR31964:SF113">
    <property type="entry name" value="USPA DOMAIN-CONTAINING PROTEIN"/>
    <property type="match status" value="1"/>
</dbReference>
<proteinExistence type="inferred from homology"/>
<dbReference type="InterPro" id="IPR006015">
    <property type="entry name" value="Universal_stress_UspA"/>
</dbReference>
<dbReference type="InterPro" id="IPR014729">
    <property type="entry name" value="Rossmann-like_a/b/a_fold"/>
</dbReference>
<accession>A0A9Q9MJN7</accession>
<protein>
    <submittedName>
        <fullName evidence="4">Universal stress protein</fullName>
    </submittedName>
</protein>
<dbReference type="AlphaFoldDB" id="A0A9Q9MJN7"/>
<dbReference type="EMBL" id="CP073767">
    <property type="protein sequence ID" value="UWZ52092.1"/>
    <property type="molecule type" value="Genomic_DNA"/>
</dbReference>
<evidence type="ECO:0000313" key="5">
    <source>
        <dbReference type="Proteomes" id="UP001058003"/>
    </source>
</evidence>
<feature type="compositionally biased region" description="Low complexity" evidence="2">
    <location>
        <begin position="143"/>
        <end position="153"/>
    </location>
</feature>